<dbReference type="RefSeq" id="XP_013021510.1">
    <property type="nucleotide sequence ID" value="XM_013166056.1"/>
</dbReference>
<dbReference type="OrthoDB" id="5961at2759"/>
<organism evidence="4 5">
    <name type="scientific">Schizosaccharomyces cryophilus (strain OY26 / ATCC MYA-4695 / CBS 11777 / NBRC 106824 / NRRL Y48691)</name>
    <name type="common">Fission yeast</name>
    <dbReference type="NCBI Taxonomy" id="653667"/>
    <lineage>
        <taxon>Eukaryota</taxon>
        <taxon>Fungi</taxon>
        <taxon>Dikarya</taxon>
        <taxon>Ascomycota</taxon>
        <taxon>Taphrinomycotina</taxon>
        <taxon>Schizosaccharomycetes</taxon>
        <taxon>Schizosaccharomycetales</taxon>
        <taxon>Schizosaccharomycetaceae</taxon>
        <taxon>Schizosaccharomyces</taxon>
    </lineage>
</organism>
<dbReference type="AlphaFoldDB" id="S9X7Z8"/>
<dbReference type="GO" id="GO:0031965">
    <property type="term" value="C:nuclear membrane"/>
    <property type="evidence" value="ECO:0007669"/>
    <property type="project" value="InterPro"/>
</dbReference>
<evidence type="ECO:0000259" key="3">
    <source>
        <dbReference type="SMART" id="SM01042"/>
    </source>
</evidence>
<dbReference type="SMART" id="SM01042">
    <property type="entry name" value="Brr6_like_C_C"/>
    <property type="match status" value="1"/>
</dbReference>
<dbReference type="HOGENOM" id="CLU_937376_0_0_1"/>
<feature type="domain" description="Brl1/Brr6" evidence="3">
    <location>
        <begin position="120"/>
        <end position="248"/>
    </location>
</feature>
<dbReference type="GO" id="GO:0140480">
    <property type="term" value="P:mitotic spindle pole body insertion into the nuclear envelope"/>
    <property type="evidence" value="ECO:0007669"/>
    <property type="project" value="EnsemblFungi"/>
</dbReference>
<dbReference type="OMA" id="HISYKTM"/>
<dbReference type="eggNOG" id="KOG4503">
    <property type="taxonomic scope" value="Eukaryota"/>
</dbReference>
<evidence type="ECO:0000256" key="2">
    <source>
        <dbReference type="SAM" id="Phobius"/>
    </source>
</evidence>
<dbReference type="GO" id="GO:0055088">
    <property type="term" value="P:lipid homeostasis"/>
    <property type="evidence" value="ECO:0007669"/>
    <property type="project" value="InterPro"/>
</dbReference>
<dbReference type="PANTHER" id="PTHR28136">
    <property type="entry name" value="NUCLEUS EXPORT PROTEIN BRR6"/>
    <property type="match status" value="1"/>
</dbReference>
<evidence type="ECO:0000313" key="5">
    <source>
        <dbReference type="Proteomes" id="UP000015464"/>
    </source>
</evidence>
<reference evidence="4 5" key="1">
    <citation type="journal article" date="2011" name="Science">
        <title>Comparative functional genomics of the fission yeasts.</title>
        <authorList>
            <person name="Rhind N."/>
            <person name="Chen Z."/>
            <person name="Yassour M."/>
            <person name="Thompson D.A."/>
            <person name="Haas B.J."/>
            <person name="Habib N."/>
            <person name="Wapinski I."/>
            <person name="Roy S."/>
            <person name="Lin M.F."/>
            <person name="Heiman D.I."/>
            <person name="Young S.K."/>
            <person name="Furuya K."/>
            <person name="Guo Y."/>
            <person name="Pidoux A."/>
            <person name="Chen H.M."/>
            <person name="Robbertse B."/>
            <person name="Goldberg J.M."/>
            <person name="Aoki K."/>
            <person name="Bayne E.H."/>
            <person name="Berlin A.M."/>
            <person name="Desjardins C.A."/>
            <person name="Dobbs E."/>
            <person name="Dukaj L."/>
            <person name="Fan L."/>
            <person name="FitzGerald M.G."/>
            <person name="French C."/>
            <person name="Gujja S."/>
            <person name="Hansen K."/>
            <person name="Keifenheim D."/>
            <person name="Levin J.Z."/>
            <person name="Mosher R.A."/>
            <person name="Mueller C.A."/>
            <person name="Pfiffner J."/>
            <person name="Priest M."/>
            <person name="Russ C."/>
            <person name="Smialowska A."/>
            <person name="Swoboda P."/>
            <person name="Sykes S.M."/>
            <person name="Vaughn M."/>
            <person name="Vengrova S."/>
            <person name="Yoder R."/>
            <person name="Zeng Q."/>
            <person name="Allshire R."/>
            <person name="Baulcombe D."/>
            <person name="Birren B.W."/>
            <person name="Brown W."/>
            <person name="Ekwall K."/>
            <person name="Kellis M."/>
            <person name="Leatherwood J."/>
            <person name="Levin H."/>
            <person name="Margalit H."/>
            <person name="Martienssen R."/>
            <person name="Nieduszynski C.A."/>
            <person name="Spatafora J.W."/>
            <person name="Friedman N."/>
            <person name="Dalgaard J.Z."/>
            <person name="Baumann P."/>
            <person name="Niki H."/>
            <person name="Regev A."/>
            <person name="Nusbaum C."/>
        </authorList>
    </citation>
    <scope>NUCLEOTIDE SEQUENCE [LARGE SCALE GENOMIC DNA]</scope>
    <source>
        <strain evidence="5">OY26 / ATCC MYA-4695 / CBS 11777 / NBRC 106824 / NRRL Y48691</strain>
    </source>
</reference>
<feature type="region of interest" description="Disordered" evidence="1">
    <location>
        <begin position="1"/>
        <end position="20"/>
    </location>
</feature>
<dbReference type="InterPro" id="IPR018767">
    <property type="entry name" value="Brl1/Brr6_dom"/>
</dbReference>
<keyword evidence="5" id="KW-1185">Reference proteome</keyword>
<gene>
    <name evidence="4" type="ORF">SPOG_03792</name>
</gene>
<feature type="transmembrane region" description="Helical" evidence="2">
    <location>
        <begin position="226"/>
        <end position="247"/>
    </location>
</feature>
<dbReference type="Pfam" id="PF10104">
    <property type="entry name" value="Brr6_like_C_C"/>
    <property type="match status" value="1"/>
</dbReference>
<dbReference type="GeneID" id="25038109"/>
<keyword evidence="2" id="KW-1133">Transmembrane helix</keyword>
<sequence>METYNEDIPMPDAGAENLGGFAPLKQKTEINLKGRTKMDNQNELIDISMSPEEKKPLKKTMSKRKLRKPKNMLVFQGKENAEKPLRRKSNTSSQLIRKEHADASLSTDWVHVHRDIPIVVSGYLQLLFNVCIISIVLYFLFSLVFTIQGDIRNYITSERQLLAYTAMGCQRDYNKYECDSPSKAISDVCDDLRVCILRKTSNTRLVAKILAEIIDTFVTHISYKTMIFSLVLVFGSLIASNYAFGLFRAKHSQNLPTYATSAIPAMISSNRLLEQGPNDNGNQNLLNIQSEEGK</sequence>
<proteinExistence type="predicted"/>
<dbReference type="PANTHER" id="PTHR28136:SF1">
    <property type="entry name" value="NUCLEUS EXPORT PROTEIN BRL1"/>
    <property type="match status" value="1"/>
</dbReference>
<accession>S9X7Z8</accession>
<dbReference type="GO" id="GO:0006998">
    <property type="term" value="P:nuclear envelope organization"/>
    <property type="evidence" value="ECO:0007669"/>
    <property type="project" value="EnsemblFungi"/>
</dbReference>
<evidence type="ECO:0000256" key="1">
    <source>
        <dbReference type="SAM" id="MobiDB-lite"/>
    </source>
</evidence>
<dbReference type="STRING" id="653667.S9X7Z8"/>
<dbReference type="GO" id="GO:0044732">
    <property type="term" value="C:mitotic spindle pole body"/>
    <property type="evidence" value="ECO:0007669"/>
    <property type="project" value="EnsemblFungi"/>
</dbReference>
<dbReference type="Proteomes" id="UP000015464">
    <property type="component" value="Unassembled WGS sequence"/>
</dbReference>
<name>S9X7Z8_SCHCR</name>
<feature type="transmembrane region" description="Helical" evidence="2">
    <location>
        <begin position="126"/>
        <end position="147"/>
    </location>
</feature>
<dbReference type="EMBL" id="KE546988">
    <property type="protein sequence ID" value="EPY53262.1"/>
    <property type="molecule type" value="Genomic_DNA"/>
</dbReference>
<dbReference type="InterPro" id="IPR040202">
    <property type="entry name" value="Brl1/Brr6"/>
</dbReference>
<evidence type="ECO:0000313" key="4">
    <source>
        <dbReference type="EMBL" id="EPY53262.1"/>
    </source>
</evidence>
<keyword evidence="2" id="KW-0812">Transmembrane</keyword>
<protein>
    <submittedName>
        <fullName evidence="4">Nuclear envelope protein Brr6/Brl1</fullName>
    </submittedName>
</protein>
<keyword evidence="2" id="KW-0472">Membrane</keyword>